<feature type="compositionally biased region" description="Basic and acidic residues" evidence="1">
    <location>
        <begin position="38"/>
        <end position="50"/>
    </location>
</feature>
<gene>
    <name evidence="2" type="ORF">AVDCRST_MAG30-3845</name>
</gene>
<feature type="region of interest" description="Disordered" evidence="1">
    <location>
        <begin position="1"/>
        <end position="109"/>
    </location>
</feature>
<dbReference type="EMBL" id="CADCVS010000509">
    <property type="protein sequence ID" value="CAA9531860.1"/>
    <property type="molecule type" value="Genomic_DNA"/>
</dbReference>
<feature type="compositionally biased region" description="Basic residues" evidence="1">
    <location>
        <begin position="254"/>
        <end position="271"/>
    </location>
</feature>
<organism evidence="2">
    <name type="scientific">uncultured Solirubrobacteraceae bacterium</name>
    <dbReference type="NCBI Taxonomy" id="1162706"/>
    <lineage>
        <taxon>Bacteria</taxon>
        <taxon>Bacillati</taxon>
        <taxon>Actinomycetota</taxon>
        <taxon>Thermoleophilia</taxon>
        <taxon>Solirubrobacterales</taxon>
        <taxon>Solirubrobacteraceae</taxon>
        <taxon>environmental samples</taxon>
    </lineage>
</organism>
<proteinExistence type="predicted"/>
<accession>A0A6J4TTS8</accession>
<feature type="compositionally biased region" description="Basic residues" evidence="1">
    <location>
        <begin position="215"/>
        <end position="231"/>
    </location>
</feature>
<feature type="non-terminal residue" evidence="2">
    <location>
        <position position="293"/>
    </location>
</feature>
<feature type="non-terminal residue" evidence="2">
    <location>
        <position position="1"/>
    </location>
</feature>
<protein>
    <submittedName>
        <fullName evidence="2">TolB protein, periplasmic protein involved in the tonb-independent uptake of group A colicins</fullName>
    </submittedName>
</protein>
<sequence length="293" mass="31563">AARPHRSPARAGGLRRRCARGAGAGCPARTSARPRARTGNERGDDLDRPPGRVRAAATRRRSGRRLLAGRSRGGGGHAGGGRRGRARDRGGGHGHLANGPASAPSRRRRPLLRLVVSGRQAAGLHRTAALRRGAALGARHRPRRRNAQTATHPGAPRGRLRRRRLVARRADHRLLARADGDRGHPPRRTRPSRAVRATAAHHRPRPGVVAGRAQARPRHRRLEARGGRRPPRRLEPADGRERRGAGVAAGRQGPRVRPRHGAGHSGGRRARWTADDAPSAAPDGDSRRLAARL</sequence>
<feature type="compositionally biased region" description="Basic residues" evidence="1">
    <location>
        <begin position="185"/>
        <end position="205"/>
    </location>
</feature>
<evidence type="ECO:0000313" key="2">
    <source>
        <dbReference type="EMBL" id="CAA9531860.1"/>
    </source>
</evidence>
<dbReference type="AlphaFoldDB" id="A0A6J4TTS8"/>
<evidence type="ECO:0000256" key="1">
    <source>
        <dbReference type="SAM" id="MobiDB-lite"/>
    </source>
</evidence>
<feature type="region of interest" description="Disordered" evidence="1">
    <location>
        <begin position="134"/>
        <end position="293"/>
    </location>
</feature>
<feature type="compositionally biased region" description="Basic residues" evidence="1">
    <location>
        <begin position="1"/>
        <end position="19"/>
    </location>
</feature>
<feature type="compositionally biased region" description="Basic and acidic residues" evidence="1">
    <location>
        <begin position="232"/>
        <end position="244"/>
    </location>
</feature>
<feature type="compositionally biased region" description="Basic residues" evidence="1">
    <location>
        <begin position="158"/>
        <end position="167"/>
    </location>
</feature>
<feature type="compositionally biased region" description="Basic and acidic residues" evidence="1">
    <location>
        <begin position="284"/>
        <end position="293"/>
    </location>
</feature>
<feature type="compositionally biased region" description="Basic and acidic residues" evidence="1">
    <location>
        <begin position="168"/>
        <end position="184"/>
    </location>
</feature>
<name>A0A6J4TTS8_9ACTN</name>
<reference evidence="2" key="1">
    <citation type="submission" date="2020-02" db="EMBL/GenBank/DDBJ databases">
        <authorList>
            <person name="Meier V. D."/>
        </authorList>
    </citation>
    <scope>NUCLEOTIDE SEQUENCE</scope>
    <source>
        <strain evidence="2">AVDCRST_MAG30</strain>
    </source>
</reference>